<evidence type="ECO:0000259" key="4">
    <source>
        <dbReference type="PROSITE" id="PS50207"/>
    </source>
</evidence>
<dbReference type="PANTHER" id="PTHR10454:SF210">
    <property type="entry name" value="CASPASE-2"/>
    <property type="match status" value="1"/>
</dbReference>
<dbReference type="Pfam" id="PF00656">
    <property type="entry name" value="Peptidase_C14"/>
    <property type="match status" value="1"/>
</dbReference>
<comment type="similarity">
    <text evidence="1 2">Belongs to the peptidase C14A family.</text>
</comment>
<protein>
    <submittedName>
        <fullName evidence="6">Uncharacterized protein</fullName>
    </submittedName>
</protein>
<sequence>MATHGAAVSNVMFEHLEKIQEHAKFDKILLGLRKRKIIGNTDYNELIRKEPRQQGISLVETISRGGDNAFLALLESFCESGDSNFAKTLLASLEKEDKEYATSLRSALDERQESASSCPEDSSRIISNPEIDVSPNTSAPQFQMQASRKRKASRIPGVQGSASKKGKVSWEYEVSKGTALIFSINKFLNGKKRKLKDLPGYKYDTERLEKLLPKLGIDLYGGKIHENKKTKEIESIVKEVQNHVFEDQSCLVVIFMSHGFENGTLFTYDGIINLQDLWRPFIPTDCSSLKNKPKLFFIQACRGSKDDIPCSVAERTDLDLEDAIPHQADLLISQSTVEEHKSWLNRHEGSWYIQTLCDVLEERKDQDLLHVLTIVGDRVAANFEANNDKGQTVKQMPSFTSTLRKLFYFPTS</sequence>
<dbReference type="GO" id="GO:0004197">
    <property type="term" value="F:cysteine-type endopeptidase activity"/>
    <property type="evidence" value="ECO:0007669"/>
    <property type="project" value="InterPro"/>
</dbReference>
<evidence type="ECO:0000256" key="2">
    <source>
        <dbReference type="RuleBase" id="RU003971"/>
    </source>
</evidence>
<dbReference type="PRINTS" id="PR00376">
    <property type="entry name" value="IL1BCENZYME"/>
</dbReference>
<dbReference type="GO" id="GO:0006508">
    <property type="term" value="P:proteolysis"/>
    <property type="evidence" value="ECO:0007669"/>
    <property type="project" value="InterPro"/>
</dbReference>
<dbReference type="OrthoDB" id="6114029at2759"/>
<dbReference type="PROSITE" id="PS50208">
    <property type="entry name" value="CASPASE_P20"/>
    <property type="match status" value="1"/>
</dbReference>
<dbReference type="PANTHER" id="PTHR10454">
    <property type="entry name" value="CASPASE"/>
    <property type="match status" value="1"/>
</dbReference>
<dbReference type="InterPro" id="IPR002398">
    <property type="entry name" value="Pept_C14"/>
</dbReference>
<organism evidence="6">
    <name type="scientific">Darwinula stevensoni</name>
    <dbReference type="NCBI Taxonomy" id="69355"/>
    <lineage>
        <taxon>Eukaryota</taxon>
        <taxon>Metazoa</taxon>
        <taxon>Ecdysozoa</taxon>
        <taxon>Arthropoda</taxon>
        <taxon>Crustacea</taxon>
        <taxon>Oligostraca</taxon>
        <taxon>Ostracoda</taxon>
        <taxon>Podocopa</taxon>
        <taxon>Podocopida</taxon>
        <taxon>Darwinulocopina</taxon>
        <taxon>Darwinuloidea</taxon>
        <taxon>Darwinulidae</taxon>
        <taxon>Darwinula</taxon>
    </lineage>
</organism>
<feature type="compositionally biased region" description="Polar residues" evidence="3">
    <location>
        <begin position="114"/>
        <end position="126"/>
    </location>
</feature>
<accession>A0A7R9AEB0</accession>
<dbReference type="InterPro" id="IPR002138">
    <property type="entry name" value="Pept_C14_p10"/>
</dbReference>
<reference evidence="6" key="1">
    <citation type="submission" date="2020-11" db="EMBL/GenBank/DDBJ databases">
        <authorList>
            <person name="Tran Van P."/>
        </authorList>
    </citation>
    <scope>NUCLEOTIDE SEQUENCE</scope>
</reference>
<dbReference type="InterPro" id="IPR001309">
    <property type="entry name" value="Pept_C14_p20"/>
</dbReference>
<dbReference type="GO" id="GO:0005737">
    <property type="term" value="C:cytoplasm"/>
    <property type="evidence" value="ECO:0007669"/>
    <property type="project" value="TreeGrafter"/>
</dbReference>
<evidence type="ECO:0000313" key="7">
    <source>
        <dbReference type="Proteomes" id="UP000677054"/>
    </source>
</evidence>
<feature type="region of interest" description="Disordered" evidence="3">
    <location>
        <begin position="109"/>
        <end position="162"/>
    </location>
</feature>
<feature type="domain" description="Caspase family p20" evidence="5">
    <location>
        <begin position="175"/>
        <end position="305"/>
    </location>
</feature>
<evidence type="ECO:0000256" key="3">
    <source>
        <dbReference type="SAM" id="MobiDB-lite"/>
    </source>
</evidence>
<dbReference type="GO" id="GO:0043525">
    <property type="term" value="P:positive regulation of neuron apoptotic process"/>
    <property type="evidence" value="ECO:0007669"/>
    <property type="project" value="TreeGrafter"/>
</dbReference>
<dbReference type="AlphaFoldDB" id="A0A7R9AEB0"/>
<dbReference type="SUPFAM" id="SSF52129">
    <property type="entry name" value="Caspase-like"/>
    <property type="match status" value="1"/>
</dbReference>
<dbReference type="PROSITE" id="PS50207">
    <property type="entry name" value="CASPASE_P10"/>
    <property type="match status" value="1"/>
</dbReference>
<dbReference type="EMBL" id="CAJPEV010004527">
    <property type="protein sequence ID" value="CAG0901938.1"/>
    <property type="molecule type" value="Genomic_DNA"/>
</dbReference>
<dbReference type="InterPro" id="IPR011600">
    <property type="entry name" value="Pept_C14_caspase"/>
</dbReference>
<dbReference type="InterPro" id="IPR015917">
    <property type="entry name" value="Pept_C14A"/>
</dbReference>
<dbReference type="Proteomes" id="UP000677054">
    <property type="component" value="Unassembled WGS sequence"/>
</dbReference>
<dbReference type="PROSITE" id="PS01122">
    <property type="entry name" value="CASPASE_CYS"/>
    <property type="match status" value="1"/>
</dbReference>
<dbReference type="SMART" id="SM00115">
    <property type="entry name" value="CASc"/>
    <property type="match status" value="1"/>
</dbReference>
<name>A0A7R9AEB0_9CRUS</name>
<evidence type="ECO:0000256" key="1">
    <source>
        <dbReference type="ARBA" id="ARBA00010134"/>
    </source>
</evidence>
<dbReference type="EMBL" id="LR904044">
    <property type="protein sequence ID" value="CAD7252523.1"/>
    <property type="molecule type" value="Genomic_DNA"/>
</dbReference>
<proteinExistence type="inferred from homology"/>
<feature type="domain" description="Caspase family p10" evidence="4">
    <location>
        <begin position="324"/>
        <end position="411"/>
    </location>
</feature>
<dbReference type="InterPro" id="IPR033139">
    <property type="entry name" value="Caspase_cys_AS"/>
</dbReference>
<feature type="compositionally biased region" description="Polar residues" evidence="3">
    <location>
        <begin position="134"/>
        <end position="146"/>
    </location>
</feature>
<gene>
    <name evidence="6" type="ORF">DSTB1V02_LOCUS12281</name>
</gene>
<dbReference type="GO" id="GO:0006915">
    <property type="term" value="P:apoptotic process"/>
    <property type="evidence" value="ECO:0007669"/>
    <property type="project" value="TreeGrafter"/>
</dbReference>
<dbReference type="InterPro" id="IPR029030">
    <property type="entry name" value="Caspase-like_dom_sf"/>
</dbReference>
<keyword evidence="7" id="KW-1185">Reference proteome</keyword>
<dbReference type="Gene3D" id="3.40.50.1460">
    <property type="match status" value="1"/>
</dbReference>
<evidence type="ECO:0000313" key="6">
    <source>
        <dbReference type="EMBL" id="CAD7252523.1"/>
    </source>
</evidence>
<evidence type="ECO:0000259" key="5">
    <source>
        <dbReference type="PROSITE" id="PS50208"/>
    </source>
</evidence>